<proteinExistence type="predicted"/>
<gene>
    <name evidence="1" type="ORF">NW762_010866</name>
</gene>
<dbReference type="EMBL" id="JAOQAZ010000025">
    <property type="protein sequence ID" value="KAJ4252957.1"/>
    <property type="molecule type" value="Genomic_DNA"/>
</dbReference>
<reference evidence="1" key="1">
    <citation type="submission" date="2022-09" db="EMBL/GenBank/DDBJ databases">
        <title>Fusarium specimens isolated from Avocado Roots.</title>
        <authorList>
            <person name="Stajich J."/>
            <person name="Roper C."/>
            <person name="Heimlech-Rivalta G."/>
        </authorList>
    </citation>
    <scope>NUCLEOTIDE SEQUENCE</scope>
    <source>
        <strain evidence="1">CF00136</strain>
    </source>
</reference>
<organism evidence="1 2">
    <name type="scientific">Fusarium torreyae</name>
    <dbReference type="NCBI Taxonomy" id="1237075"/>
    <lineage>
        <taxon>Eukaryota</taxon>
        <taxon>Fungi</taxon>
        <taxon>Dikarya</taxon>
        <taxon>Ascomycota</taxon>
        <taxon>Pezizomycotina</taxon>
        <taxon>Sordariomycetes</taxon>
        <taxon>Hypocreomycetidae</taxon>
        <taxon>Hypocreales</taxon>
        <taxon>Nectriaceae</taxon>
        <taxon>Fusarium</taxon>
    </lineage>
</organism>
<evidence type="ECO:0000313" key="2">
    <source>
        <dbReference type="Proteomes" id="UP001152049"/>
    </source>
</evidence>
<evidence type="ECO:0000313" key="1">
    <source>
        <dbReference type="EMBL" id="KAJ4252957.1"/>
    </source>
</evidence>
<keyword evidence="2" id="KW-1185">Reference proteome</keyword>
<evidence type="ECO:0008006" key="3">
    <source>
        <dbReference type="Google" id="ProtNLM"/>
    </source>
</evidence>
<dbReference type="Proteomes" id="UP001152049">
    <property type="component" value="Unassembled WGS sequence"/>
</dbReference>
<accession>A0A9W8RTW8</accession>
<dbReference type="Gene3D" id="3.30.420.40">
    <property type="match status" value="1"/>
</dbReference>
<sequence length="278" mass="31074">MAPTGDKQYHLILSIDFGETNSAICYALIPKGMPPEDILPENVETVTSYPNSPLNRKGDPMRLEAATEMVYPRGTKFRSLAELVTNEPMNNLVMDSGYEVDATDETEIEELSDRPLWGEEAHAHFSKCSSHSDNSMCLVGGFKKMFDRSGMHSAHNDRLIENLRINFGQGIPMEKFSPDKVIHSITVDYLTCILHHAKNFIILKHGGIYGKRPNIVSTETVICVPITWRQKAYRDLQSCMTVAMKLARFPGVSLEGNIIEKVMLLSEPESGALWLLSG</sequence>
<dbReference type="OrthoDB" id="2963168at2759"/>
<comment type="caution">
    <text evidence="1">The sequence shown here is derived from an EMBL/GenBank/DDBJ whole genome shotgun (WGS) entry which is preliminary data.</text>
</comment>
<protein>
    <recommendedName>
        <fullName evidence="3">Hsp70 protein</fullName>
    </recommendedName>
</protein>
<dbReference type="AlphaFoldDB" id="A0A9W8RTW8"/>
<name>A0A9W8RTW8_9HYPO</name>